<dbReference type="SUPFAM" id="SSF56801">
    <property type="entry name" value="Acetyl-CoA synthetase-like"/>
    <property type="match status" value="1"/>
</dbReference>
<sequence length="649" mass="71313">MTGTALAQPRAITPHEQRLLAQLQSYRDVQSLPQIWGRTASQFGAAPALIAPHADPPVTISYQELAIQIEAFAGGLLALGLPAATATDLPPRLALFADNSPRWLIADQGTLRAGAANAVRGAQADIPELLYILEDSGAIGLIVEDAALLHKLQPGLEEQSLQFVIVLSDEVVDLGGLRVVSFSEVLELGRSQTVPEPTLQLDRLATLIYTSGTTGQPKGVMLSHGNLLHQVTTLGVVVQPQPGDTVLSILPTWHSYERACEYFLLSQGCTQVYTTLRHVKQDLRHYRPQFMVSVPRLWESIYEGVQKQFREQPPKKRRLIDTFFAISQRFVLARRRWQGLDLLALDLSPLQRLTEGAWMLALAPLHRLGDRLVYGKVREATGGRIRQVISGGGSLALHLDTFFEIVGVDLLVGYGLTETSPVLTGRRPWHNLRGSAGQPIPGTAIRIVDPETQENRPSGDRGLVLAKGPQIMQGYFGKPEATAQVLDAEGWFNTGDLGYVVGEGNLVLTGRAKDTIVLTNGENIEPQPIEDACLRSSYISQIMLVGQDRKSLGALIVPNQEAIALWAAEQSISQTDLQGAVQKLIREELNREVRDRPGYRIDDRIGPFRLLEEPFSMENGLLTQTLKIRRNVVAERYAAMIDGMFESAS</sequence>
<dbReference type="PANTHER" id="PTHR43813">
    <property type="entry name" value="ACYL-ACTIVATING ENZYME 16, CHLOROPLASTIC-RELATED"/>
    <property type="match status" value="1"/>
</dbReference>
<dbReference type="Proteomes" id="UP000267249">
    <property type="component" value="Chromosome"/>
</dbReference>
<dbReference type="PROSITE" id="PS00455">
    <property type="entry name" value="AMP_BINDING"/>
    <property type="match status" value="1"/>
</dbReference>
<dbReference type="InterPro" id="IPR000873">
    <property type="entry name" value="AMP-dep_synth/lig_dom"/>
</dbReference>
<evidence type="ECO:0000313" key="3">
    <source>
        <dbReference type="Proteomes" id="UP000267249"/>
    </source>
</evidence>
<organism evidence="2 3">
    <name type="scientific">Synechococcus elongatus PCC 11801</name>
    <dbReference type="NCBI Taxonomy" id="2219813"/>
    <lineage>
        <taxon>Bacteria</taxon>
        <taxon>Bacillati</taxon>
        <taxon>Cyanobacteriota</taxon>
        <taxon>Cyanophyceae</taxon>
        <taxon>Synechococcales</taxon>
        <taxon>Synechococcaceae</taxon>
        <taxon>Synechococcus</taxon>
    </lineage>
</organism>
<dbReference type="EMBL" id="CP030139">
    <property type="protein sequence ID" value="AZB72896.1"/>
    <property type="molecule type" value="Genomic_DNA"/>
</dbReference>
<accession>A0AAN1QP55</accession>
<dbReference type="GO" id="GO:0030497">
    <property type="term" value="P:fatty acid elongation"/>
    <property type="evidence" value="ECO:0007669"/>
    <property type="project" value="TreeGrafter"/>
</dbReference>
<dbReference type="InterPro" id="IPR042099">
    <property type="entry name" value="ANL_N_sf"/>
</dbReference>
<dbReference type="Pfam" id="PF23562">
    <property type="entry name" value="AMP-binding_C_3"/>
    <property type="match status" value="1"/>
</dbReference>
<dbReference type="InterPro" id="IPR052987">
    <property type="entry name" value="Chloroplast_AMP-bd_Enzymes"/>
</dbReference>
<reference evidence="2 3" key="1">
    <citation type="journal article" date="2018" name="Sci. Rep.">
        <title>Genome Features and Biochemical Characteristics of a Robust, Fast Growing and Naturally Transformable Cyanobacterium Synechococcus elongatus PCC 11801 Isolated from India.</title>
        <authorList>
            <person name="Jaiswal D."/>
            <person name="Sengupta A."/>
            <person name="Sohoni S."/>
            <person name="Sengupta S."/>
            <person name="Phadnavis A.G."/>
            <person name="Pakrasi H.B."/>
            <person name="Wangikar P.P."/>
        </authorList>
    </citation>
    <scope>NUCLEOTIDE SEQUENCE [LARGE SCALE GENOMIC DNA]</scope>
    <source>
        <strain evidence="2 3">PCC 11801</strain>
    </source>
</reference>
<dbReference type="PANTHER" id="PTHR43813:SF1">
    <property type="entry name" value="ACYL-ACTIVATING ENZYME 16, CHLOROPLASTIC-RELATED"/>
    <property type="match status" value="1"/>
</dbReference>
<gene>
    <name evidence="2" type="ORF">DOP62_09355</name>
</gene>
<evidence type="ECO:0000313" key="2">
    <source>
        <dbReference type="EMBL" id="AZB72896.1"/>
    </source>
</evidence>
<protein>
    <submittedName>
        <fullName evidence="2">AMP-binding protein</fullName>
    </submittedName>
</protein>
<evidence type="ECO:0000259" key="1">
    <source>
        <dbReference type="Pfam" id="PF00501"/>
    </source>
</evidence>
<dbReference type="GO" id="GO:0008922">
    <property type="term" value="F:long-chain fatty acid [acyl-carrier-protein] ligase activity"/>
    <property type="evidence" value="ECO:0007669"/>
    <property type="project" value="TreeGrafter"/>
</dbReference>
<dbReference type="InterPro" id="IPR020845">
    <property type="entry name" value="AMP-binding_CS"/>
</dbReference>
<dbReference type="Gene3D" id="3.40.50.12780">
    <property type="entry name" value="N-terminal domain of ligase-like"/>
    <property type="match status" value="1"/>
</dbReference>
<proteinExistence type="predicted"/>
<dbReference type="AlphaFoldDB" id="A0AAN1QP55"/>
<name>A0AAN1QP55_SYNEL</name>
<feature type="domain" description="AMP-dependent synthetase/ligase" evidence="1">
    <location>
        <begin position="38"/>
        <end position="476"/>
    </location>
</feature>
<dbReference type="RefSeq" id="WP_208673219.1">
    <property type="nucleotide sequence ID" value="NZ_CP030139.2"/>
</dbReference>
<dbReference type="Pfam" id="PF00501">
    <property type="entry name" value="AMP-binding"/>
    <property type="match status" value="1"/>
</dbReference>